<reference evidence="12" key="3">
    <citation type="submission" date="2021-01" db="UniProtKB">
        <authorList>
            <consortium name="EnsemblMetazoa"/>
        </authorList>
    </citation>
    <scope>IDENTIFICATION</scope>
</reference>
<dbReference type="AlphaFoldDB" id="Q2V8N1"/>
<dbReference type="InterPro" id="IPR038129">
    <property type="entry name" value="Nanos_sf"/>
</dbReference>
<evidence type="ECO:0000256" key="9">
    <source>
        <dbReference type="SAM" id="MobiDB-lite"/>
    </source>
</evidence>
<dbReference type="EMBL" id="DQ286228">
    <property type="protein sequence ID" value="ABB89047.1"/>
    <property type="molecule type" value="mRNA"/>
</dbReference>
<keyword evidence="3" id="KW-0479">Metal-binding</keyword>
<dbReference type="OMA" id="LVYASHK"/>
<name>Q2V8N1_STRPU</name>
<dbReference type="HOGENOM" id="CLU_094055_1_1_1"/>
<dbReference type="RefSeq" id="NP_001073023.1">
    <property type="nucleotide sequence ID" value="NM_001079555.1"/>
</dbReference>
<evidence type="ECO:0000313" key="11">
    <source>
        <dbReference type="EMBL" id="ABB89047.1"/>
    </source>
</evidence>
<feature type="compositionally biased region" description="Polar residues" evidence="9">
    <location>
        <begin position="183"/>
        <end position="198"/>
    </location>
</feature>
<organism evidence="11">
    <name type="scientific">Strongylocentrotus purpuratus</name>
    <name type="common">Purple sea urchin</name>
    <dbReference type="NCBI Taxonomy" id="7668"/>
    <lineage>
        <taxon>Eukaryota</taxon>
        <taxon>Metazoa</taxon>
        <taxon>Echinodermata</taxon>
        <taxon>Eleutherozoa</taxon>
        <taxon>Echinozoa</taxon>
        <taxon>Echinoidea</taxon>
        <taxon>Euechinoidea</taxon>
        <taxon>Echinacea</taxon>
        <taxon>Camarodonta</taxon>
        <taxon>Echinidea</taxon>
        <taxon>Strongylocentrotidae</taxon>
        <taxon>Strongylocentrotus</taxon>
    </lineage>
</organism>
<dbReference type="PANTHER" id="PTHR12887">
    <property type="entry name" value="NANOS PROTEIN"/>
    <property type="match status" value="1"/>
</dbReference>
<dbReference type="PROSITE" id="PS51522">
    <property type="entry name" value="ZF_NANOS"/>
    <property type="match status" value="1"/>
</dbReference>
<keyword evidence="7 8" id="KW-0694">RNA-binding</keyword>
<dbReference type="GO" id="GO:0008270">
    <property type="term" value="F:zinc ion binding"/>
    <property type="evidence" value="ECO:0007669"/>
    <property type="project" value="UniProtKB-KW"/>
</dbReference>
<dbReference type="OrthoDB" id="10010129at2759"/>
<evidence type="ECO:0000313" key="13">
    <source>
        <dbReference type="Proteomes" id="UP000007110"/>
    </source>
</evidence>
<evidence type="ECO:0000256" key="4">
    <source>
        <dbReference type="ARBA" id="ARBA00022771"/>
    </source>
</evidence>
<evidence type="ECO:0000256" key="8">
    <source>
        <dbReference type="PROSITE-ProRule" id="PRU00855"/>
    </source>
</evidence>
<reference evidence="13" key="2">
    <citation type="submission" date="2015-02" db="EMBL/GenBank/DDBJ databases">
        <title>Genome sequencing for Strongylocentrotus purpuratus.</title>
        <authorList>
            <person name="Murali S."/>
            <person name="Liu Y."/>
            <person name="Vee V."/>
            <person name="English A."/>
            <person name="Wang M."/>
            <person name="Skinner E."/>
            <person name="Han Y."/>
            <person name="Muzny D.M."/>
            <person name="Worley K.C."/>
            <person name="Gibbs R.A."/>
        </authorList>
    </citation>
    <scope>NUCLEOTIDE SEQUENCE</scope>
</reference>
<evidence type="ECO:0000256" key="1">
    <source>
        <dbReference type="ARBA" id="ARBA00004496"/>
    </source>
</evidence>
<sequence>MYDPFNDYFGLSGLLSNCRVNDDFISTPFHHNDDFNSNGVNVPVMSRSSSSISDMNNNMVSGLPVSTSQSSTTASTGFMPLQLPLNIAEITELSKVMRGGRRANNGRGGATGVGGRPPSWCVFCKNNGESEMVYASHKLKSEEGITTCPILRAYTCPLCGTNGDRAHTIKYCPLNKYKDEVVGSSSGPGTIGSQYRTPRTSTGRRRTSSLSLSSGGSSSSYIGGNMVPGNIA</sequence>
<keyword evidence="5" id="KW-0862">Zinc</keyword>
<evidence type="ECO:0000256" key="3">
    <source>
        <dbReference type="ARBA" id="ARBA00022723"/>
    </source>
</evidence>
<comment type="similarity">
    <text evidence="8">Belongs to the nanos family.</text>
</comment>
<feature type="domain" description="Nanos-type" evidence="10">
    <location>
        <begin position="120"/>
        <end position="174"/>
    </location>
</feature>
<keyword evidence="4 8" id="KW-0863">Zinc-finger</keyword>
<dbReference type="GeneID" id="751842"/>
<dbReference type="Pfam" id="PF05741">
    <property type="entry name" value="zf-nanos"/>
    <property type="match status" value="1"/>
</dbReference>
<dbReference type="Gene3D" id="4.10.60.30">
    <property type="entry name" value="Nanos, RNA-binding domain"/>
    <property type="match status" value="1"/>
</dbReference>
<feature type="region of interest" description="Disordered" evidence="9">
    <location>
        <begin position="182"/>
        <end position="221"/>
    </location>
</feature>
<dbReference type="InterPro" id="IPR024161">
    <property type="entry name" value="Znf_nanos-typ"/>
</dbReference>
<feature type="compositionally biased region" description="Low complexity" evidence="9">
    <location>
        <begin position="208"/>
        <end position="220"/>
    </location>
</feature>
<dbReference type="GO" id="GO:0003729">
    <property type="term" value="F:mRNA binding"/>
    <property type="evidence" value="ECO:0000318"/>
    <property type="project" value="GO_Central"/>
</dbReference>
<keyword evidence="13" id="KW-1185">Reference proteome</keyword>
<keyword evidence="2" id="KW-0963">Cytoplasm</keyword>
<accession>Q2V8N1</accession>
<evidence type="ECO:0000256" key="7">
    <source>
        <dbReference type="ARBA" id="ARBA00022884"/>
    </source>
</evidence>
<evidence type="ECO:0000259" key="10">
    <source>
        <dbReference type="PROSITE" id="PS51522"/>
    </source>
</evidence>
<evidence type="ECO:0000256" key="6">
    <source>
        <dbReference type="ARBA" id="ARBA00022845"/>
    </source>
</evidence>
<dbReference type="InParanoid" id="Q2V8N1"/>
<dbReference type="Proteomes" id="UP000007110">
    <property type="component" value="Unassembled WGS sequence"/>
</dbReference>
<dbReference type="GO" id="GO:0048471">
    <property type="term" value="C:perinuclear region of cytoplasm"/>
    <property type="evidence" value="ECO:0000318"/>
    <property type="project" value="GO_Central"/>
</dbReference>
<protein>
    <submittedName>
        <fullName evidence="11">Nanos 2</fullName>
    </submittedName>
</protein>
<evidence type="ECO:0000256" key="5">
    <source>
        <dbReference type="ARBA" id="ARBA00022833"/>
    </source>
</evidence>
<reference evidence="11" key="1">
    <citation type="submission" date="2005-11" db="EMBL/GenBank/DDBJ databases">
        <title>Germ line determinants in sea urchin development.</title>
        <authorList>
            <person name="Juliano C.E."/>
            <person name="Wessel G.M."/>
        </authorList>
    </citation>
    <scope>NUCLEOTIDE SEQUENCE</scope>
</reference>
<dbReference type="KEGG" id="spu:751842"/>
<dbReference type="EnsemblMetazoa" id="GeneID_751842M_001079555">
    <property type="protein sequence ID" value="NP_001073023"/>
    <property type="gene ID" value="GeneID_751842anos2"/>
</dbReference>
<dbReference type="CTD" id="339345"/>
<dbReference type="InterPro" id="IPR008705">
    <property type="entry name" value="Nanos/Xcar2"/>
</dbReference>
<comment type="subcellular location">
    <subcellularLocation>
        <location evidence="1">Cytoplasm</location>
    </subcellularLocation>
</comment>
<evidence type="ECO:0000256" key="2">
    <source>
        <dbReference type="ARBA" id="ARBA00022490"/>
    </source>
</evidence>
<keyword evidence="6 8" id="KW-0810">Translation regulation</keyword>
<dbReference type="GO" id="GO:0048477">
    <property type="term" value="P:oogenesis"/>
    <property type="evidence" value="ECO:0000318"/>
    <property type="project" value="GO_Central"/>
</dbReference>
<dbReference type="GO" id="GO:0017148">
    <property type="term" value="P:negative regulation of translation"/>
    <property type="evidence" value="ECO:0000318"/>
    <property type="project" value="GO_Central"/>
</dbReference>
<proteinExistence type="evidence at transcript level"/>
<evidence type="ECO:0000313" key="12">
    <source>
        <dbReference type="EnsemblMetazoa" id="NP_001073023"/>
    </source>
</evidence>